<dbReference type="Proteomes" id="UP000317763">
    <property type="component" value="Unassembled WGS sequence"/>
</dbReference>
<dbReference type="InterPro" id="IPR009061">
    <property type="entry name" value="DNA-bd_dom_put_sf"/>
</dbReference>
<dbReference type="Gene3D" id="1.10.1660.10">
    <property type="match status" value="1"/>
</dbReference>
<dbReference type="GO" id="GO:0003677">
    <property type="term" value="F:DNA binding"/>
    <property type="evidence" value="ECO:0007669"/>
    <property type="project" value="UniProtKB-KW"/>
</dbReference>
<evidence type="ECO:0000256" key="1">
    <source>
        <dbReference type="ARBA" id="ARBA00023125"/>
    </source>
</evidence>
<name>A0A554XAF9_9BURK</name>
<dbReference type="GO" id="GO:0003700">
    <property type="term" value="F:DNA-binding transcription factor activity"/>
    <property type="evidence" value="ECO:0007669"/>
    <property type="project" value="InterPro"/>
</dbReference>
<dbReference type="STRING" id="307486.GCA_000807215_01373"/>
<feature type="coiled-coil region" evidence="2">
    <location>
        <begin position="84"/>
        <end position="111"/>
    </location>
</feature>
<dbReference type="AlphaFoldDB" id="A0A554XAF9"/>
<keyword evidence="2" id="KW-0175">Coiled coil</keyword>
<evidence type="ECO:0000313" key="5">
    <source>
        <dbReference type="Proteomes" id="UP000317763"/>
    </source>
</evidence>
<protein>
    <submittedName>
        <fullName evidence="4">Mercuric resistance operon regulatory protein</fullName>
    </submittedName>
</protein>
<keyword evidence="1" id="KW-0238">DNA-binding</keyword>
<dbReference type="PRINTS" id="PR00040">
    <property type="entry name" value="HTHMERR"/>
</dbReference>
<sequence length="151" mass="17477">MRIHTLAKRVGIDPDTVRFYEARGLLPQPRRLPNGYRDYDDADVQRLHFIRHCRALEMPLEEIQALLQVWEGTPSRHRDVHALIRAQQQRVRERLRALRALERQLQALLARCQHGPQQEPTGRCRVLDALAHDLCEASCGARHASPVSQSR</sequence>
<proteinExistence type="predicted"/>
<dbReference type="OrthoDB" id="9808480at2"/>
<dbReference type="EMBL" id="VJOM01000007">
    <property type="protein sequence ID" value="TSE32822.1"/>
    <property type="molecule type" value="Genomic_DNA"/>
</dbReference>
<dbReference type="InterPro" id="IPR047057">
    <property type="entry name" value="MerR_fam"/>
</dbReference>
<dbReference type="InterPro" id="IPR000551">
    <property type="entry name" value="MerR-type_HTH_dom"/>
</dbReference>
<dbReference type="SMART" id="SM00422">
    <property type="entry name" value="HTH_MERR"/>
    <property type="match status" value="1"/>
</dbReference>
<comment type="caution">
    <text evidence="4">The sequence shown here is derived from an EMBL/GenBank/DDBJ whole genome shotgun (WGS) entry which is preliminary data.</text>
</comment>
<dbReference type="SUPFAM" id="SSF46955">
    <property type="entry name" value="Putative DNA-binding domain"/>
    <property type="match status" value="1"/>
</dbReference>
<evidence type="ECO:0000259" key="3">
    <source>
        <dbReference type="PROSITE" id="PS50937"/>
    </source>
</evidence>
<evidence type="ECO:0000313" key="4">
    <source>
        <dbReference type="EMBL" id="TSE32822.1"/>
    </source>
</evidence>
<dbReference type="Pfam" id="PF13411">
    <property type="entry name" value="MerR_1"/>
    <property type="match status" value="1"/>
</dbReference>
<dbReference type="PANTHER" id="PTHR30204">
    <property type="entry name" value="REDOX-CYCLING DRUG-SENSING TRANSCRIPTIONAL ACTIVATOR SOXR"/>
    <property type="match status" value="1"/>
</dbReference>
<reference evidence="4 5" key="1">
    <citation type="submission" date="2019-07" db="EMBL/GenBank/DDBJ databases">
        <title>Tepidimonas taiwanensis I1-1 draft genome.</title>
        <authorList>
            <person name="Da Costa M.S."/>
            <person name="Froufe H.J.C."/>
            <person name="Egas C."/>
            <person name="Albuquerque L."/>
        </authorList>
    </citation>
    <scope>NUCLEOTIDE SEQUENCE [LARGE SCALE GENOMIC DNA]</scope>
    <source>
        <strain evidence="4 5">I1-1</strain>
    </source>
</reference>
<dbReference type="RefSeq" id="WP_058616077.1">
    <property type="nucleotide sequence ID" value="NZ_CP083911.1"/>
</dbReference>
<keyword evidence="5" id="KW-1185">Reference proteome</keyword>
<evidence type="ECO:0000256" key="2">
    <source>
        <dbReference type="SAM" id="Coils"/>
    </source>
</evidence>
<organism evidence="4 5">
    <name type="scientific">Tepidimonas taiwanensis</name>
    <dbReference type="NCBI Taxonomy" id="307486"/>
    <lineage>
        <taxon>Bacteria</taxon>
        <taxon>Pseudomonadati</taxon>
        <taxon>Pseudomonadota</taxon>
        <taxon>Betaproteobacteria</taxon>
        <taxon>Burkholderiales</taxon>
        <taxon>Tepidimonas</taxon>
    </lineage>
</organism>
<feature type="domain" description="HTH merR-type" evidence="3">
    <location>
        <begin position="1"/>
        <end position="69"/>
    </location>
</feature>
<dbReference type="PANTHER" id="PTHR30204:SF92">
    <property type="entry name" value="HTH-TYPE TRANSCRIPTIONAL REGULATOR ZNTR"/>
    <property type="match status" value="1"/>
</dbReference>
<dbReference type="PROSITE" id="PS50937">
    <property type="entry name" value="HTH_MERR_2"/>
    <property type="match status" value="1"/>
</dbReference>
<gene>
    <name evidence="4" type="primary">merR1</name>
    <name evidence="4" type="ORF">Ttaiw_00930</name>
</gene>
<accession>A0A554XAF9</accession>